<evidence type="ECO:0000256" key="6">
    <source>
        <dbReference type="ARBA" id="ARBA00022806"/>
    </source>
</evidence>
<evidence type="ECO:0000256" key="3">
    <source>
        <dbReference type="ARBA" id="ARBA00022517"/>
    </source>
</evidence>
<dbReference type="InterPro" id="IPR050079">
    <property type="entry name" value="DEAD_box_RNA_helicase"/>
</dbReference>
<evidence type="ECO:0000256" key="1">
    <source>
        <dbReference type="ARBA" id="ARBA00004123"/>
    </source>
</evidence>
<dbReference type="PROSITE" id="PS00039">
    <property type="entry name" value="DEAD_ATP_HELICASE"/>
    <property type="match status" value="1"/>
</dbReference>
<dbReference type="PROSITE" id="PS51195">
    <property type="entry name" value="Q_MOTIF"/>
    <property type="match status" value="1"/>
</dbReference>
<sequence length="397" mass="43284">MERPKTFKDLGVIEPLCEACDALGYKVPTPVQEQAIPAALDGKDLLCQAAPDSGTTAAFVLPVLQALVDNPQSLHSLILVPTSELVLEISQAVEALGTVIPVRCVLLIEGNDVAAQETALSQEPHVIVATPHCMLGHLEHTQRLSLLRLKYLVLDEADRLVDFGFRPVLHRILDILPPRTTYIFATTISDEVDALQRDILSDPVEISAPTGQPAPTQSVILTPLKEKDIYLAYILDQRAGQTGIIYTQKRLTTQHVAAMVRYLGFSAIPVHGQLSDSARQAALAEFRAGSWDLLVVTGASVQGLDIPSVDFAVNYEPPGNTADYMHRVECAAAGGSGMVISFVTQYDVELWKRIQNAIGEELDELEINRDEAMMHAGRVKQAQRAAESAQDTLRQDI</sequence>
<dbReference type="SMART" id="SM00490">
    <property type="entry name" value="HELICc"/>
    <property type="match status" value="1"/>
</dbReference>
<dbReference type="GO" id="GO:0005524">
    <property type="term" value="F:ATP binding"/>
    <property type="evidence" value="ECO:0007669"/>
    <property type="project" value="UniProtKB-KW"/>
</dbReference>
<dbReference type="GO" id="GO:0016787">
    <property type="term" value="F:hydrolase activity"/>
    <property type="evidence" value="ECO:0007669"/>
    <property type="project" value="UniProtKB-KW"/>
</dbReference>
<evidence type="ECO:0000256" key="9">
    <source>
        <dbReference type="ARBA" id="ARBA00023242"/>
    </source>
</evidence>
<dbReference type="PANTHER" id="PTHR47959:SF24">
    <property type="entry name" value="ATP-DEPENDENT RNA HELICASE"/>
    <property type="match status" value="1"/>
</dbReference>
<evidence type="ECO:0000256" key="8">
    <source>
        <dbReference type="ARBA" id="ARBA00022884"/>
    </source>
</evidence>
<dbReference type="EC" id="3.6.4.13" evidence="2"/>
<dbReference type="PANTHER" id="PTHR47959">
    <property type="entry name" value="ATP-DEPENDENT RNA HELICASE RHLE-RELATED"/>
    <property type="match status" value="1"/>
</dbReference>
<dbReference type="GO" id="GO:0003723">
    <property type="term" value="F:RNA binding"/>
    <property type="evidence" value="ECO:0007669"/>
    <property type="project" value="UniProtKB-KW"/>
</dbReference>
<evidence type="ECO:0000313" key="16">
    <source>
        <dbReference type="EMBL" id="OJJ61501.1"/>
    </source>
</evidence>
<keyword evidence="7 12" id="KW-0067">ATP-binding</keyword>
<dbReference type="AlphaFoldDB" id="A0A1L9TQ07"/>
<evidence type="ECO:0000256" key="5">
    <source>
        <dbReference type="ARBA" id="ARBA00022801"/>
    </source>
</evidence>
<proteinExistence type="inferred from homology"/>
<dbReference type="EMBL" id="KV878584">
    <property type="protein sequence ID" value="OJJ61501.1"/>
    <property type="molecule type" value="Genomic_DNA"/>
</dbReference>
<dbReference type="STRING" id="1036612.A0A1L9TQ07"/>
<dbReference type="SMART" id="SM00487">
    <property type="entry name" value="DEXDc"/>
    <property type="match status" value="1"/>
</dbReference>
<evidence type="ECO:0000256" key="11">
    <source>
        <dbReference type="PROSITE-ProRule" id="PRU00552"/>
    </source>
</evidence>
<dbReference type="Pfam" id="PF00270">
    <property type="entry name" value="DEAD"/>
    <property type="match status" value="1"/>
</dbReference>
<gene>
    <name evidence="16" type="ORF">ASPSYDRAFT_67294</name>
</gene>
<protein>
    <recommendedName>
        <fullName evidence="2">RNA helicase</fullName>
        <ecNumber evidence="2">3.6.4.13</ecNumber>
    </recommendedName>
</protein>
<feature type="domain" description="DEAD-box RNA helicase Q" evidence="15">
    <location>
        <begin position="5"/>
        <end position="33"/>
    </location>
</feature>
<comment type="catalytic activity">
    <reaction evidence="10">
        <text>ATP + H2O = ADP + phosphate + H(+)</text>
        <dbReference type="Rhea" id="RHEA:13065"/>
        <dbReference type="ChEBI" id="CHEBI:15377"/>
        <dbReference type="ChEBI" id="CHEBI:15378"/>
        <dbReference type="ChEBI" id="CHEBI:30616"/>
        <dbReference type="ChEBI" id="CHEBI:43474"/>
        <dbReference type="ChEBI" id="CHEBI:456216"/>
        <dbReference type="EC" id="3.6.4.13"/>
    </reaction>
</comment>
<name>A0A1L9TQ07_9EURO</name>
<dbReference type="Pfam" id="PF00271">
    <property type="entry name" value="Helicase_C"/>
    <property type="match status" value="1"/>
</dbReference>
<feature type="domain" description="Helicase ATP-binding" evidence="13">
    <location>
        <begin position="36"/>
        <end position="206"/>
    </location>
</feature>
<dbReference type="GO" id="GO:0003724">
    <property type="term" value="F:RNA helicase activity"/>
    <property type="evidence" value="ECO:0007669"/>
    <property type="project" value="UniProtKB-EC"/>
</dbReference>
<dbReference type="InterPro" id="IPR000629">
    <property type="entry name" value="RNA-helicase_DEAD-box_CS"/>
</dbReference>
<organism evidence="16 17">
    <name type="scientific">Aspergillus sydowii CBS 593.65</name>
    <dbReference type="NCBI Taxonomy" id="1036612"/>
    <lineage>
        <taxon>Eukaryota</taxon>
        <taxon>Fungi</taxon>
        <taxon>Dikarya</taxon>
        <taxon>Ascomycota</taxon>
        <taxon>Pezizomycotina</taxon>
        <taxon>Eurotiomycetes</taxon>
        <taxon>Eurotiomycetidae</taxon>
        <taxon>Eurotiales</taxon>
        <taxon>Aspergillaceae</taxon>
        <taxon>Aspergillus</taxon>
        <taxon>Aspergillus subgen. Nidulantes</taxon>
    </lineage>
</organism>
<dbReference type="VEuPathDB" id="FungiDB:ASPSYDRAFT_67294"/>
<dbReference type="RefSeq" id="XP_040705307.1">
    <property type="nucleotide sequence ID" value="XM_040850395.1"/>
</dbReference>
<dbReference type="InterPro" id="IPR011545">
    <property type="entry name" value="DEAD/DEAH_box_helicase_dom"/>
</dbReference>
<dbReference type="OrthoDB" id="1191041at2759"/>
<keyword evidence="5 12" id="KW-0378">Hydrolase</keyword>
<evidence type="ECO:0000256" key="12">
    <source>
        <dbReference type="RuleBase" id="RU000492"/>
    </source>
</evidence>
<evidence type="ECO:0000256" key="10">
    <source>
        <dbReference type="ARBA" id="ARBA00047984"/>
    </source>
</evidence>
<keyword evidence="4 12" id="KW-0547">Nucleotide-binding</keyword>
<keyword evidence="3" id="KW-0690">Ribosome biogenesis</keyword>
<evidence type="ECO:0000259" key="14">
    <source>
        <dbReference type="PROSITE" id="PS51194"/>
    </source>
</evidence>
<accession>A0A1L9TQ07</accession>
<feature type="domain" description="Helicase C-terminal" evidence="14">
    <location>
        <begin position="226"/>
        <end position="373"/>
    </location>
</feature>
<dbReference type="GeneID" id="63766468"/>
<feature type="short sequence motif" description="Q motif" evidence="11">
    <location>
        <begin position="5"/>
        <end position="33"/>
    </location>
</feature>
<dbReference type="InterPro" id="IPR001650">
    <property type="entry name" value="Helicase_C-like"/>
</dbReference>
<keyword evidence="6 12" id="KW-0347">Helicase</keyword>
<dbReference type="InterPro" id="IPR014014">
    <property type="entry name" value="RNA_helicase_DEAD_Q_motif"/>
</dbReference>
<reference evidence="17" key="1">
    <citation type="journal article" date="2017" name="Genome Biol.">
        <title>Comparative genomics reveals high biological diversity and specific adaptations in the industrially and medically important fungal genus Aspergillus.</title>
        <authorList>
            <person name="de Vries R.P."/>
            <person name="Riley R."/>
            <person name="Wiebenga A."/>
            <person name="Aguilar-Osorio G."/>
            <person name="Amillis S."/>
            <person name="Uchima C.A."/>
            <person name="Anderluh G."/>
            <person name="Asadollahi M."/>
            <person name="Askin M."/>
            <person name="Barry K."/>
            <person name="Battaglia E."/>
            <person name="Bayram O."/>
            <person name="Benocci T."/>
            <person name="Braus-Stromeyer S.A."/>
            <person name="Caldana C."/>
            <person name="Canovas D."/>
            <person name="Cerqueira G.C."/>
            <person name="Chen F."/>
            <person name="Chen W."/>
            <person name="Choi C."/>
            <person name="Clum A."/>
            <person name="Dos Santos R.A."/>
            <person name="Damasio A.R."/>
            <person name="Diallinas G."/>
            <person name="Emri T."/>
            <person name="Fekete E."/>
            <person name="Flipphi M."/>
            <person name="Freyberg S."/>
            <person name="Gallo A."/>
            <person name="Gournas C."/>
            <person name="Habgood R."/>
            <person name="Hainaut M."/>
            <person name="Harispe M.L."/>
            <person name="Henrissat B."/>
            <person name="Hilden K.S."/>
            <person name="Hope R."/>
            <person name="Hossain A."/>
            <person name="Karabika E."/>
            <person name="Karaffa L."/>
            <person name="Karanyi Z."/>
            <person name="Krasevec N."/>
            <person name="Kuo A."/>
            <person name="Kusch H."/>
            <person name="LaButti K."/>
            <person name="Lagendijk E.L."/>
            <person name="Lapidus A."/>
            <person name="Levasseur A."/>
            <person name="Lindquist E."/>
            <person name="Lipzen A."/>
            <person name="Logrieco A.F."/>
            <person name="MacCabe A."/>
            <person name="Maekelae M.R."/>
            <person name="Malavazi I."/>
            <person name="Melin P."/>
            <person name="Meyer V."/>
            <person name="Mielnichuk N."/>
            <person name="Miskei M."/>
            <person name="Molnar A.P."/>
            <person name="Mule G."/>
            <person name="Ngan C.Y."/>
            <person name="Orejas M."/>
            <person name="Orosz E."/>
            <person name="Ouedraogo J.P."/>
            <person name="Overkamp K.M."/>
            <person name="Park H.-S."/>
            <person name="Perrone G."/>
            <person name="Piumi F."/>
            <person name="Punt P.J."/>
            <person name="Ram A.F."/>
            <person name="Ramon A."/>
            <person name="Rauscher S."/>
            <person name="Record E."/>
            <person name="Riano-Pachon D.M."/>
            <person name="Robert V."/>
            <person name="Roehrig J."/>
            <person name="Ruller R."/>
            <person name="Salamov A."/>
            <person name="Salih N.S."/>
            <person name="Samson R.A."/>
            <person name="Sandor E."/>
            <person name="Sanguinetti M."/>
            <person name="Schuetze T."/>
            <person name="Sepcic K."/>
            <person name="Shelest E."/>
            <person name="Sherlock G."/>
            <person name="Sophianopoulou V."/>
            <person name="Squina F.M."/>
            <person name="Sun H."/>
            <person name="Susca A."/>
            <person name="Todd R.B."/>
            <person name="Tsang A."/>
            <person name="Unkles S.E."/>
            <person name="van de Wiele N."/>
            <person name="van Rossen-Uffink D."/>
            <person name="Oliveira J.V."/>
            <person name="Vesth T.C."/>
            <person name="Visser J."/>
            <person name="Yu J.-H."/>
            <person name="Zhou M."/>
            <person name="Andersen M.R."/>
            <person name="Archer D.B."/>
            <person name="Baker S.E."/>
            <person name="Benoit I."/>
            <person name="Brakhage A.A."/>
            <person name="Braus G.H."/>
            <person name="Fischer R."/>
            <person name="Frisvad J.C."/>
            <person name="Goldman G.H."/>
            <person name="Houbraken J."/>
            <person name="Oakley B."/>
            <person name="Pocsi I."/>
            <person name="Scazzocchio C."/>
            <person name="Seiboth B."/>
            <person name="vanKuyk P.A."/>
            <person name="Wortman J."/>
            <person name="Dyer P.S."/>
            <person name="Grigoriev I.V."/>
        </authorList>
    </citation>
    <scope>NUCLEOTIDE SEQUENCE [LARGE SCALE GENOMIC DNA]</scope>
    <source>
        <strain evidence="17">CBS 593.65</strain>
    </source>
</reference>
<dbReference type="PROSITE" id="PS51194">
    <property type="entry name" value="HELICASE_CTER"/>
    <property type="match status" value="1"/>
</dbReference>
<dbReference type="PROSITE" id="PS51192">
    <property type="entry name" value="HELICASE_ATP_BIND_1"/>
    <property type="match status" value="1"/>
</dbReference>
<dbReference type="GO" id="GO:0005634">
    <property type="term" value="C:nucleus"/>
    <property type="evidence" value="ECO:0007669"/>
    <property type="project" value="UniProtKB-SubCell"/>
</dbReference>
<dbReference type="CDD" id="cd18787">
    <property type="entry name" value="SF2_C_DEAD"/>
    <property type="match status" value="1"/>
</dbReference>
<dbReference type="InterPro" id="IPR014001">
    <property type="entry name" value="Helicase_ATP-bd"/>
</dbReference>
<evidence type="ECO:0000313" key="17">
    <source>
        <dbReference type="Proteomes" id="UP000184356"/>
    </source>
</evidence>
<dbReference type="GO" id="GO:0005829">
    <property type="term" value="C:cytosol"/>
    <property type="evidence" value="ECO:0007669"/>
    <property type="project" value="TreeGrafter"/>
</dbReference>
<dbReference type="SUPFAM" id="SSF52540">
    <property type="entry name" value="P-loop containing nucleoside triphosphate hydrolases"/>
    <property type="match status" value="2"/>
</dbReference>
<comment type="subcellular location">
    <subcellularLocation>
        <location evidence="1">Nucleus</location>
    </subcellularLocation>
</comment>
<evidence type="ECO:0000256" key="2">
    <source>
        <dbReference type="ARBA" id="ARBA00012552"/>
    </source>
</evidence>
<dbReference type="Gene3D" id="3.40.50.300">
    <property type="entry name" value="P-loop containing nucleotide triphosphate hydrolases"/>
    <property type="match status" value="2"/>
</dbReference>
<dbReference type="InterPro" id="IPR027417">
    <property type="entry name" value="P-loop_NTPase"/>
</dbReference>
<keyword evidence="17" id="KW-1185">Reference proteome</keyword>
<dbReference type="GO" id="GO:0006364">
    <property type="term" value="P:rRNA processing"/>
    <property type="evidence" value="ECO:0007669"/>
    <property type="project" value="UniProtKB-KW"/>
</dbReference>
<evidence type="ECO:0000259" key="13">
    <source>
        <dbReference type="PROSITE" id="PS51192"/>
    </source>
</evidence>
<keyword evidence="9" id="KW-0539">Nucleus</keyword>
<dbReference type="Proteomes" id="UP000184356">
    <property type="component" value="Unassembled WGS sequence"/>
</dbReference>
<comment type="similarity">
    <text evidence="12">Belongs to the DEAD box helicase family.</text>
</comment>
<keyword evidence="8" id="KW-0694">RNA-binding</keyword>
<evidence type="ECO:0000256" key="4">
    <source>
        <dbReference type="ARBA" id="ARBA00022741"/>
    </source>
</evidence>
<evidence type="ECO:0000256" key="7">
    <source>
        <dbReference type="ARBA" id="ARBA00022840"/>
    </source>
</evidence>
<evidence type="ECO:0000259" key="15">
    <source>
        <dbReference type="PROSITE" id="PS51195"/>
    </source>
</evidence>